<comment type="subcellular location">
    <subcellularLocation>
        <location evidence="1">Cell membrane</location>
        <topology evidence="1">Multi-pass membrane protein</topology>
    </subcellularLocation>
</comment>
<keyword evidence="5 6" id="KW-0472">Membrane</keyword>
<evidence type="ECO:0000313" key="9">
    <source>
        <dbReference type="EMBL" id="NEY82656.1"/>
    </source>
</evidence>
<dbReference type="InterPro" id="IPR050545">
    <property type="entry name" value="Mycobact_MmpL"/>
</dbReference>
<dbReference type="GO" id="GO:0005886">
    <property type="term" value="C:plasma membrane"/>
    <property type="evidence" value="ECO:0007669"/>
    <property type="project" value="UniProtKB-SubCell"/>
</dbReference>
<dbReference type="AlphaFoldDB" id="A0A6B3W411"/>
<evidence type="ECO:0000313" key="11">
    <source>
        <dbReference type="Proteomes" id="UP000570010"/>
    </source>
</evidence>
<evidence type="ECO:0000256" key="4">
    <source>
        <dbReference type="ARBA" id="ARBA00022989"/>
    </source>
</evidence>
<dbReference type="InterPro" id="IPR000731">
    <property type="entry name" value="SSD"/>
</dbReference>
<keyword evidence="2" id="KW-1003">Cell membrane</keyword>
<evidence type="ECO:0000256" key="3">
    <source>
        <dbReference type="ARBA" id="ARBA00022692"/>
    </source>
</evidence>
<evidence type="ECO:0000256" key="6">
    <source>
        <dbReference type="SAM" id="Phobius"/>
    </source>
</evidence>
<dbReference type="EMBL" id="JACEIO010000013">
    <property type="protein sequence ID" value="MBA4536960.1"/>
    <property type="molecule type" value="Genomic_DNA"/>
</dbReference>
<feature type="transmembrane region" description="Helical" evidence="6">
    <location>
        <begin position="54"/>
        <end position="75"/>
    </location>
</feature>
<evidence type="ECO:0000313" key="8">
    <source>
        <dbReference type="EMBL" id="MBA4536960.1"/>
    </source>
</evidence>
<evidence type="ECO:0000256" key="1">
    <source>
        <dbReference type="ARBA" id="ARBA00004651"/>
    </source>
</evidence>
<keyword evidence="3 6" id="KW-0812">Transmembrane</keyword>
<feature type="transmembrane region" description="Helical" evidence="6">
    <location>
        <begin position="431"/>
        <end position="455"/>
    </location>
</feature>
<accession>A0A6B3W411</accession>
<feature type="transmembrane region" description="Helical" evidence="6">
    <location>
        <begin position="304"/>
        <end position="322"/>
    </location>
</feature>
<evidence type="ECO:0000256" key="2">
    <source>
        <dbReference type="ARBA" id="ARBA00022475"/>
    </source>
</evidence>
<dbReference type="Pfam" id="PF03176">
    <property type="entry name" value="MMPL"/>
    <property type="match status" value="1"/>
</dbReference>
<dbReference type="PANTHER" id="PTHR33406:SF13">
    <property type="entry name" value="MEMBRANE PROTEIN YDFJ"/>
    <property type="match status" value="1"/>
</dbReference>
<evidence type="ECO:0000313" key="10">
    <source>
        <dbReference type="Proteomes" id="UP000472971"/>
    </source>
</evidence>
<feature type="transmembrane region" description="Helical" evidence="6">
    <location>
        <begin position="355"/>
        <end position="380"/>
    </location>
</feature>
<reference evidence="8 11" key="2">
    <citation type="submission" date="2020-07" db="EMBL/GenBank/DDBJ databases">
        <authorList>
            <person name="Feng H."/>
        </authorList>
    </citation>
    <scope>NUCLEOTIDE SEQUENCE [LARGE SCALE GENOMIC DNA]</scope>
    <source>
        <strain evidence="11">s-12</strain>
        <strain evidence="8">S-12</strain>
    </source>
</reference>
<feature type="transmembrane region" description="Helical" evidence="6">
    <location>
        <begin position="21"/>
        <end position="42"/>
    </location>
</feature>
<feature type="transmembrane region" description="Helical" evidence="6">
    <location>
        <begin position="400"/>
        <end position="425"/>
    </location>
</feature>
<dbReference type="PROSITE" id="PS50156">
    <property type="entry name" value="SSD"/>
    <property type="match status" value="1"/>
</dbReference>
<reference evidence="9 10" key="1">
    <citation type="submission" date="2020-02" db="EMBL/GenBank/DDBJ databases">
        <title>Bacillus aquiflavi sp. nov., isolated from yellow water of strong flavor Chinese baijiu in Yibin region of China.</title>
        <authorList>
            <person name="Xie J."/>
        </authorList>
    </citation>
    <scope>NUCLEOTIDE SEQUENCE [LARGE SCALE GENOMIC DNA]</scope>
    <source>
        <strain evidence="9 10">3H-10</strain>
    </source>
</reference>
<feature type="transmembrane region" description="Helical" evidence="6">
    <location>
        <begin position="113"/>
        <end position="131"/>
    </location>
</feature>
<keyword evidence="10" id="KW-1185">Reference proteome</keyword>
<dbReference type="EMBL" id="JAAIWN010000041">
    <property type="protein sequence ID" value="NEY82656.1"/>
    <property type="molecule type" value="Genomic_DNA"/>
</dbReference>
<evidence type="ECO:0000259" key="7">
    <source>
        <dbReference type="PROSITE" id="PS50156"/>
    </source>
</evidence>
<keyword evidence="4 6" id="KW-1133">Transmembrane helix</keyword>
<dbReference type="InterPro" id="IPR004869">
    <property type="entry name" value="MMPL_dom"/>
</dbReference>
<dbReference type="Proteomes" id="UP000472971">
    <property type="component" value="Unassembled WGS sequence"/>
</dbReference>
<evidence type="ECO:0000256" key="5">
    <source>
        <dbReference type="ARBA" id="ARBA00023136"/>
    </source>
</evidence>
<name>A0A6B3W411_9BACI</name>
<sequence length="475" mass="52781">MPLNNKLNTRAKKSLSHTVSKMIPAVLSALIATVLGFIALYTSPVPMIKDFGKMLTIGMIISFFVGVFILIPILFTRDHFFREKTVKSKGKTNKKQSNSENFLGTYTEKIISLRWGIMIVAFITAGFGIFLDMNASVETDVETFMPQDTQALKDLHNLRDIIGTTDQVTIVYKGKNIMSENILTWVNDTTESLLSNFSDVVVSSKSITSVLKQLNEGTLPEGNQLKAQIEQIPEDQLKLFMNEDQTKGLITVGIKHLDSKSLQTFLNDLKVYLNENEYEMVTITVTGKTVLDVEMISALTTGRYKMTFLGMGLVFLGLLLVYRHPVKAFIPLLPIIFIIGWSGAVMYFLDINYTPLTATLGALIIGIGTEFTVLIMERFYEERKKGKGSKDAVKISNQKVGRAIFTSAFTTIGGFSALLVSDFAILSNFGLMTLINISFALLSTVVVMPAILIIFDRFVKIKHIGGKEIQGIEVK</sequence>
<organism evidence="9 10">
    <name type="scientific">Bacillus aquiflavi</name>
    <dbReference type="NCBI Taxonomy" id="2672567"/>
    <lineage>
        <taxon>Bacteria</taxon>
        <taxon>Bacillati</taxon>
        <taxon>Bacillota</taxon>
        <taxon>Bacilli</taxon>
        <taxon>Bacillales</taxon>
        <taxon>Bacillaceae</taxon>
        <taxon>Bacillus</taxon>
    </lineage>
</organism>
<proteinExistence type="predicted"/>
<feature type="domain" description="SSD" evidence="7">
    <location>
        <begin position="344"/>
        <end position="454"/>
    </location>
</feature>
<gene>
    <name evidence="9" type="ORF">G4D64_14360</name>
    <name evidence="8" type="ORF">H1Z61_07330</name>
</gene>
<feature type="transmembrane region" description="Helical" evidence="6">
    <location>
        <begin position="329"/>
        <end position="349"/>
    </location>
</feature>
<dbReference type="Proteomes" id="UP000570010">
    <property type="component" value="Unassembled WGS sequence"/>
</dbReference>
<dbReference type="Gene3D" id="1.20.1640.10">
    <property type="entry name" value="Multidrug efflux transporter AcrB transmembrane domain"/>
    <property type="match status" value="2"/>
</dbReference>
<comment type="caution">
    <text evidence="9">The sequence shown here is derived from an EMBL/GenBank/DDBJ whole genome shotgun (WGS) entry which is preliminary data.</text>
</comment>
<dbReference type="SUPFAM" id="SSF82866">
    <property type="entry name" value="Multidrug efflux transporter AcrB transmembrane domain"/>
    <property type="match status" value="2"/>
</dbReference>
<protein>
    <submittedName>
        <fullName evidence="9">MMPL family transporter</fullName>
    </submittedName>
</protein>
<dbReference type="PANTHER" id="PTHR33406">
    <property type="entry name" value="MEMBRANE PROTEIN MJ1562-RELATED"/>
    <property type="match status" value="1"/>
</dbReference>